<dbReference type="SUPFAM" id="SSF103506">
    <property type="entry name" value="Mitochondrial carrier"/>
    <property type="match status" value="1"/>
</dbReference>
<dbReference type="InterPro" id="IPR023395">
    <property type="entry name" value="MCP_dom_sf"/>
</dbReference>
<evidence type="ECO:0000256" key="5">
    <source>
        <dbReference type="ARBA" id="ARBA00022737"/>
    </source>
</evidence>
<proteinExistence type="inferred from homology"/>
<dbReference type="OrthoDB" id="193856at2759"/>
<dbReference type="Proteomes" id="UP000799439">
    <property type="component" value="Unassembled WGS sequence"/>
</dbReference>
<comment type="caution">
    <text evidence="12">The sequence shown here is derived from an EMBL/GenBank/DDBJ whole genome shotgun (WGS) entry which is preliminary data.</text>
</comment>
<evidence type="ECO:0000256" key="3">
    <source>
        <dbReference type="ARBA" id="ARBA00022448"/>
    </source>
</evidence>
<evidence type="ECO:0000313" key="12">
    <source>
        <dbReference type="EMBL" id="KAF2157852.1"/>
    </source>
</evidence>
<keyword evidence="13" id="KW-1185">Reference proteome</keyword>
<evidence type="ECO:0000256" key="7">
    <source>
        <dbReference type="ARBA" id="ARBA00022989"/>
    </source>
</evidence>
<dbReference type="InterPro" id="IPR050567">
    <property type="entry name" value="Mitochondrial_Carrier"/>
</dbReference>
<keyword evidence="7" id="KW-1133">Transmembrane helix</keyword>
<feature type="repeat" description="Solcar" evidence="10">
    <location>
        <begin position="2"/>
        <end position="80"/>
    </location>
</feature>
<dbReference type="InterPro" id="IPR018108">
    <property type="entry name" value="MCP_transmembrane"/>
</dbReference>
<dbReference type="GO" id="GO:0031966">
    <property type="term" value="C:mitochondrial membrane"/>
    <property type="evidence" value="ECO:0007669"/>
    <property type="project" value="UniProtKB-SubCell"/>
</dbReference>
<sequence length="301" mass="32804">MSADFWAGYLSGAAGIIIGNPLDLIKTRLQAGQSRAPSAQDVAPPSSRLGSLVKGSAAPVLGYGALNALLFTTYNRAMLAMNEDPAAPHSLGKTWTAGAAAGLATFVVSAPTELIKCRVQVNRAHVSSLRAARDIWRHDGLRGLYWGGTVTALRDSVGYGFYYWSYELSKRALMTSRGAGEQPEWMSVLLCGGIAGVATWASIFPLDVIKTRVQTQGLNLFPTAVAAEPTPLIQRPEHRLNTWQIARKAYTEEGLRCFFRGLGVCSVRAFFVNAVQWAVYEWTMHFLMIPETKPARIIEVL</sequence>
<dbReference type="GO" id="GO:0022857">
    <property type="term" value="F:transmembrane transporter activity"/>
    <property type="evidence" value="ECO:0007669"/>
    <property type="project" value="TreeGrafter"/>
</dbReference>
<evidence type="ECO:0000256" key="10">
    <source>
        <dbReference type="PROSITE-ProRule" id="PRU00282"/>
    </source>
</evidence>
<feature type="repeat" description="Solcar" evidence="10">
    <location>
        <begin position="89"/>
        <end position="172"/>
    </location>
</feature>
<keyword evidence="5" id="KW-0677">Repeat</keyword>
<dbReference type="PROSITE" id="PS50920">
    <property type="entry name" value="SOLCAR"/>
    <property type="match status" value="3"/>
</dbReference>
<accession>A0A9P4J9L7</accession>
<keyword evidence="8" id="KW-0496">Mitochondrion</keyword>
<keyword evidence="3 11" id="KW-0813">Transport</keyword>
<evidence type="ECO:0000256" key="4">
    <source>
        <dbReference type="ARBA" id="ARBA00022692"/>
    </source>
</evidence>
<evidence type="ECO:0000256" key="2">
    <source>
        <dbReference type="ARBA" id="ARBA00006375"/>
    </source>
</evidence>
<evidence type="ECO:0000256" key="1">
    <source>
        <dbReference type="ARBA" id="ARBA00004225"/>
    </source>
</evidence>
<protein>
    <submittedName>
        <fullName evidence="12">Solute carrier family 25 protein</fullName>
    </submittedName>
</protein>
<dbReference type="Gene3D" id="1.50.40.10">
    <property type="entry name" value="Mitochondrial carrier domain"/>
    <property type="match status" value="2"/>
</dbReference>
<name>A0A9P4J9L7_9PEZI</name>
<gene>
    <name evidence="12" type="ORF">K461DRAFT_290125</name>
</gene>
<evidence type="ECO:0000313" key="13">
    <source>
        <dbReference type="Proteomes" id="UP000799439"/>
    </source>
</evidence>
<feature type="repeat" description="Solcar" evidence="10">
    <location>
        <begin position="183"/>
        <end position="286"/>
    </location>
</feature>
<comment type="subcellular location">
    <subcellularLocation>
        <location evidence="1">Mitochondrion membrane</location>
        <topology evidence="1">Multi-pass membrane protein</topology>
    </subcellularLocation>
</comment>
<dbReference type="EMBL" id="ML996081">
    <property type="protein sequence ID" value="KAF2157852.1"/>
    <property type="molecule type" value="Genomic_DNA"/>
</dbReference>
<dbReference type="AlphaFoldDB" id="A0A9P4J9L7"/>
<organism evidence="12 13">
    <name type="scientific">Myriangium duriaei CBS 260.36</name>
    <dbReference type="NCBI Taxonomy" id="1168546"/>
    <lineage>
        <taxon>Eukaryota</taxon>
        <taxon>Fungi</taxon>
        <taxon>Dikarya</taxon>
        <taxon>Ascomycota</taxon>
        <taxon>Pezizomycotina</taxon>
        <taxon>Dothideomycetes</taxon>
        <taxon>Dothideomycetidae</taxon>
        <taxon>Myriangiales</taxon>
        <taxon>Myriangiaceae</taxon>
        <taxon>Myriangium</taxon>
    </lineage>
</organism>
<keyword evidence="6" id="KW-0999">Mitochondrion inner membrane</keyword>
<evidence type="ECO:0000256" key="8">
    <source>
        <dbReference type="ARBA" id="ARBA00023128"/>
    </source>
</evidence>
<evidence type="ECO:0000256" key="9">
    <source>
        <dbReference type="ARBA" id="ARBA00023136"/>
    </source>
</evidence>
<dbReference type="Pfam" id="PF00153">
    <property type="entry name" value="Mito_carr"/>
    <property type="match status" value="3"/>
</dbReference>
<dbReference type="PANTHER" id="PTHR45624">
    <property type="entry name" value="MITOCHONDRIAL BASIC AMINO ACIDS TRANSPORTER-RELATED"/>
    <property type="match status" value="1"/>
</dbReference>
<evidence type="ECO:0000256" key="6">
    <source>
        <dbReference type="ARBA" id="ARBA00022792"/>
    </source>
</evidence>
<keyword evidence="9 10" id="KW-0472">Membrane</keyword>
<dbReference type="PANTHER" id="PTHR45624:SF10">
    <property type="entry name" value="SLC (SOLUTE CARRIER) HOMOLOG"/>
    <property type="match status" value="1"/>
</dbReference>
<reference evidence="12" key="1">
    <citation type="journal article" date="2020" name="Stud. Mycol.">
        <title>101 Dothideomycetes genomes: a test case for predicting lifestyles and emergence of pathogens.</title>
        <authorList>
            <person name="Haridas S."/>
            <person name="Albert R."/>
            <person name="Binder M."/>
            <person name="Bloem J."/>
            <person name="Labutti K."/>
            <person name="Salamov A."/>
            <person name="Andreopoulos B."/>
            <person name="Baker S."/>
            <person name="Barry K."/>
            <person name="Bills G."/>
            <person name="Bluhm B."/>
            <person name="Cannon C."/>
            <person name="Castanera R."/>
            <person name="Culley D."/>
            <person name="Daum C."/>
            <person name="Ezra D."/>
            <person name="Gonzalez J."/>
            <person name="Henrissat B."/>
            <person name="Kuo A."/>
            <person name="Liang C."/>
            <person name="Lipzen A."/>
            <person name="Lutzoni F."/>
            <person name="Magnuson J."/>
            <person name="Mondo S."/>
            <person name="Nolan M."/>
            <person name="Ohm R."/>
            <person name="Pangilinan J."/>
            <person name="Park H.-J."/>
            <person name="Ramirez L."/>
            <person name="Alfaro M."/>
            <person name="Sun H."/>
            <person name="Tritt A."/>
            <person name="Yoshinaga Y."/>
            <person name="Zwiers L.-H."/>
            <person name="Turgeon B."/>
            <person name="Goodwin S."/>
            <person name="Spatafora J."/>
            <person name="Crous P."/>
            <person name="Grigoriev I."/>
        </authorList>
    </citation>
    <scope>NUCLEOTIDE SEQUENCE</scope>
    <source>
        <strain evidence="12">CBS 260.36</strain>
    </source>
</reference>
<evidence type="ECO:0000256" key="11">
    <source>
        <dbReference type="RuleBase" id="RU000488"/>
    </source>
</evidence>
<keyword evidence="4 10" id="KW-0812">Transmembrane</keyword>
<comment type="similarity">
    <text evidence="2 11">Belongs to the mitochondrial carrier (TC 2.A.29) family.</text>
</comment>